<organism evidence="2 3">
    <name type="scientific">Abditibacterium utsteinense</name>
    <dbReference type="NCBI Taxonomy" id="1960156"/>
    <lineage>
        <taxon>Bacteria</taxon>
        <taxon>Pseudomonadati</taxon>
        <taxon>Abditibacteriota</taxon>
        <taxon>Abditibacteriia</taxon>
        <taxon>Abditibacteriales</taxon>
        <taxon>Abditibacteriaceae</taxon>
        <taxon>Abditibacterium</taxon>
    </lineage>
</organism>
<evidence type="ECO:0000259" key="1">
    <source>
        <dbReference type="Pfam" id="PF12760"/>
    </source>
</evidence>
<evidence type="ECO:0000313" key="2">
    <source>
        <dbReference type="EMBL" id="PQV63272.1"/>
    </source>
</evidence>
<sequence length="158" mass="18656">MLCRIKRVVIKWRFMDISEIYRRFPTQKDCIKLIEKVRWEGRPVCPYCNSQRATPMPSEQRHHCNLCKTTFSVTINTVFHRSHLPMQKWFMALLLLLDYGAKISARQLATILQVNKNTACCLKMRIRRAISDQEQRSLVRGIIESAELRITGEFKNEN</sequence>
<evidence type="ECO:0000313" key="3">
    <source>
        <dbReference type="Proteomes" id="UP000237684"/>
    </source>
</evidence>
<dbReference type="Proteomes" id="UP000237684">
    <property type="component" value="Unassembled WGS sequence"/>
</dbReference>
<dbReference type="InParanoid" id="A0A2S8SR29"/>
<dbReference type="InterPro" id="IPR024442">
    <property type="entry name" value="Transposase_Zn_ribbon"/>
</dbReference>
<dbReference type="Pfam" id="PF12760">
    <property type="entry name" value="Zn_ribbon_IS1595"/>
    <property type="match status" value="1"/>
</dbReference>
<dbReference type="EMBL" id="NIGF01000014">
    <property type="protein sequence ID" value="PQV63272.1"/>
    <property type="molecule type" value="Genomic_DNA"/>
</dbReference>
<comment type="caution">
    <text evidence="2">The sequence shown here is derived from an EMBL/GenBank/DDBJ whole genome shotgun (WGS) entry which is preliminary data.</text>
</comment>
<accession>A0A2S8SR29</accession>
<proteinExistence type="predicted"/>
<gene>
    <name evidence="2" type="ORF">B1R32_11498</name>
</gene>
<feature type="domain" description="Transposase zinc-ribbon" evidence="1">
    <location>
        <begin position="25"/>
        <end position="70"/>
    </location>
</feature>
<dbReference type="AlphaFoldDB" id="A0A2S8SR29"/>
<reference evidence="2 3" key="1">
    <citation type="journal article" date="2018" name="Syst. Appl. Microbiol.">
        <title>Abditibacterium utsteinense sp. nov., the first cultivated member of candidate phylum FBP, isolated from ice-free Antarctic soil samples.</title>
        <authorList>
            <person name="Tahon G."/>
            <person name="Tytgat B."/>
            <person name="Lebbe L."/>
            <person name="Carlier A."/>
            <person name="Willems A."/>
        </authorList>
    </citation>
    <scope>NUCLEOTIDE SEQUENCE [LARGE SCALE GENOMIC DNA]</scope>
    <source>
        <strain evidence="2 3">LMG 29911</strain>
    </source>
</reference>
<protein>
    <submittedName>
        <fullName evidence="2">Transposase zinc-ribbon domain-containing protein</fullName>
    </submittedName>
</protein>
<name>A0A2S8SR29_9BACT</name>
<keyword evidence="3" id="KW-1185">Reference proteome</keyword>